<sequence>MALFNIGIFIVTAKRTPFGSFGGLLKNKSCIELAEHAAKACILSSRLPPNLIDTVVFGNVLQTSRDSPYLARHTAIRAGVPIETPALNVNRLCGSGFQAVISAAQDLLTGSASVALAGGAECMSEAPFVVRNLRFGTQLGAEYQLDDLLWNTLTDHQSNVSMGITAENLAGQYSISREQCDEFALRSQTRWKQAHSDGVFAAELCPIPARDRAGRPVIMDKDEHPREDADLEQLAKLKPVFKPDGVVTAGNASGISDGAGALVLATEKAVSENALTPMARLVAYSVVGCDPTTMGIGPVPAVNRLMRLLQPDLSGRDVSSYFDLIEVNEAFASQYLAVEQVLQLDPEITNRHSGAIAMGHPVGASGARILTHLAHQLARYKGCRKRALGTACIGGGQGIAVCMESV</sequence>
<dbReference type="CDD" id="cd00751">
    <property type="entry name" value="thiolase"/>
    <property type="match status" value="1"/>
</dbReference>
<dbReference type="PANTHER" id="PTHR18919:SF107">
    <property type="entry name" value="ACETYL-COA ACETYLTRANSFERASE, CYTOSOLIC"/>
    <property type="match status" value="1"/>
</dbReference>
<dbReference type="AlphaFoldDB" id="A0A504Z179"/>
<comment type="similarity">
    <text evidence="2 6">Belongs to the thiolase-like superfamily. Thiolase family.</text>
</comment>
<evidence type="ECO:0000259" key="8">
    <source>
        <dbReference type="Pfam" id="PF02803"/>
    </source>
</evidence>
<dbReference type="Pfam" id="PF02803">
    <property type="entry name" value="Thiolase_C"/>
    <property type="match status" value="1"/>
</dbReference>
<name>A0A504Z179_FASGI</name>
<dbReference type="PROSITE" id="PS00098">
    <property type="entry name" value="THIOLASE_1"/>
    <property type="match status" value="1"/>
</dbReference>
<proteinExistence type="inferred from homology"/>
<evidence type="ECO:0000259" key="7">
    <source>
        <dbReference type="Pfam" id="PF00108"/>
    </source>
</evidence>
<keyword evidence="10" id="KW-1185">Reference proteome</keyword>
<accession>A0A504Z179</accession>
<dbReference type="InterPro" id="IPR016039">
    <property type="entry name" value="Thiolase-like"/>
</dbReference>
<dbReference type="GO" id="GO:0005739">
    <property type="term" value="C:mitochondrion"/>
    <property type="evidence" value="ECO:0007669"/>
    <property type="project" value="TreeGrafter"/>
</dbReference>
<feature type="active site" description="Proton acceptor" evidence="5">
    <location>
        <position position="392"/>
    </location>
</feature>
<evidence type="ECO:0000256" key="6">
    <source>
        <dbReference type="RuleBase" id="RU003557"/>
    </source>
</evidence>
<keyword evidence="3 6" id="KW-0808">Transferase</keyword>
<dbReference type="EMBL" id="SUNJ01005774">
    <property type="protein sequence ID" value="TPP63360.1"/>
    <property type="molecule type" value="Genomic_DNA"/>
</dbReference>
<evidence type="ECO:0000313" key="10">
    <source>
        <dbReference type="Proteomes" id="UP000316759"/>
    </source>
</evidence>
<dbReference type="Gene3D" id="3.40.47.10">
    <property type="match status" value="2"/>
</dbReference>
<evidence type="ECO:0000256" key="3">
    <source>
        <dbReference type="ARBA" id="ARBA00022679"/>
    </source>
</evidence>
<dbReference type="Proteomes" id="UP000316759">
    <property type="component" value="Unassembled WGS sequence"/>
</dbReference>
<protein>
    <submittedName>
        <fullName evidence="9">Beta-ketoadipyl CoA thiolase</fullName>
    </submittedName>
</protein>
<evidence type="ECO:0000256" key="5">
    <source>
        <dbReference type="PIRSR" id="PIRSR000429-1"/>
    </source>
</evidence>
<dbReference type="Pfam" id="PF00108">
    <property type="entry name" value="Thiolase_N"/>
    <property type="match status" value="1"/>
</dbReference>
<dbReference type="SUPFAM" id="SSF53901">
    <property type="entry name" value="Thiolase-like"/>
    <property type="match status" value="2"/>
</dbReference>
<reference evidence="9 10" key="1">
    <citation type="submission" date="2019-04" db="EMBL/GenBank/DDBJ databases">
        <title>Annotation for the trematode Fasciola gigantica.</title>
        <authorList>
            <person name="Choi Y.-J."/>
        </authorList>
    </citation>
    <scope>NUCLEOTIDE SEQUENCE [LARGE SCALE GENOMIC DNA]</scope>
    <source>
        <strain evidence="9">Uganda_cow_1</strain>
    </source>
</reference>
<dbReference type="GO" id="GO:0006635">
    <property type="term" value="P:fatty acid beta-oxidation"/>
    <property type="evidence" value="ECO:0007669"/>
    <property type="project" value="TreeGrafter"/>
</dbReference>
<comment type="pathway">
    <text evidence="1">Lipid metabolism.</text>
</comment>
<dbReference type="FunFam" id="3.40.47.10:FF:000010">
    <property type="entry name" value="Acetyl-CoA acetyltransferase (Thiolase)"/>
    <property type="match status" value="1"/>
</dbReference>
<evidence type="ECO:0000256" key="1">
    <source>
        <dbReference type="ARBA" id="ARBA00005189"/>
    </source>
</evidence>
<dbReference type="GO" id="GO:0003985">
    <property type="term" value="F:acetyl-CoA C-acetyltransferase activity"/>
    <property type="evidence" value="ECO:0007669"/>
    <property type="project" value="TreeGrafter"/>
</dbReference>
<evidence type="ECO:0000256" key="2">
    <source>
        <dbReference type="ARBA" id="ARBA00010982"/>
    </source>
</evidence>
<dbReference type="InterPro" id="IPR020617">
    <property type="entry name" value="Thiolase_C"/>
</dbReference>
<feature type="domain" description="Thiolase N-terminal" evidence="7">
    <location>
        <begin position="8"/>
        <end position="267"/>
    </location>
</feature>
<organism evidence="9 10">
    <name type="scientific">Fasciola gigantica</name>
    <name type="common">Giant liver fluke</name>
    <dbReference type="NCBI Taxonomy" id="46835"/>
    <lineage>
        <taxon>Eukaryota</taxon>
        <taxon>Metazoa</taxon>
        <taxon>Spiralia</taxon>
        <taxon>Lophotrochozoa</taxon>
        <taxon>Platyhelminthes</taxon>
        <taxon>Trematoda</taxon>
        <taxon>Digenea</taxon>
        <taxon>Plagiorchiida</taxon>
        <taxon>Echinostomata</taxon>
        <taxon>Echinostomatoidea</taxon>
        <taxon>Fasciolidae</taxon>
        <taxon>Fasciola</taxon>
    </lineage>
</organism>
<dbReference type="PIRSF" id="PIRSF000429">
    <property type="entry name" value="Ac-CoA_Ac_transf"/>
    <property type="match status" value="1"/>
</dbReference>
<feature type="active site" description="Proton acceptor" evidence="5">
    <location>
        <position position="360"/>
    </location>
</feature>
<dbReference type="InterPro" id="IPR020610">
    <property type="entry name" value="Thiolase_AS"/>
</dbReference>
<dbReference type="STRING" id="46835.A0A504Z179"/>
<keyword evidence="4 6" id="KW-0012">Acyltransferase</keyword>
<evidence type="ECO:0000313" key="9">
    <source>
        <dbReference type="EMBL" id="TPP63360.1"/>
    </source>
</evidence>
<evidence type="ECO:0000256" key="4">
    <source>
        <dbReference type="ARBA" id="ARBA00023315"/>
    </source>
</evidence>
<dbReference type="PANTHER" id="PTHR18919">
    <property type="entry name" value="ACETYL-COA C-ACYLTRANSFERASE"/>
    <property type="match status" value="1"/>
</dbReference>
<dbReference type="NCBIfam" id="TIGR01930">
    <property type="entry name" value="AcCoA-C-Actrans"/>
    <property type="match status" value="1"/>
</dbReference>
<dbReference type="OrthoDB" id="5404651at2759"/>
<dbReference type="InterPro" id="IPR020616">
    <property type="entry name" value="Thiolase_N"/>
</dbReference>
<dbReference type="InterPro" id="IPR002155">
    <property type="entry name" value="Thiolase"/>
</dbReference>
<dbReference type="InterPro" id="IPR020615">
    <property type="entry name" value="Thiolase_acyl_enz_int_AS"/>
</dbReference>
<feature type="domain" description="Thiolase C-terminal" evidence="8">
    <location>
        <begin position="275"/>
        <end position="404"/>
    </location>
</feature>
<dbReference type="PROSITE" id="PS00099">
    <property type="entry name" value="THIOLASE_3"/>
    <property type="match status" value="1"/>
</dbReference>
<gene>
    <name evidence="9" type="ORF">FGIG_04366</name>
</gene>
<feature type="active site" description="Acyl-thioester intermediate" evidence="5">
    <location>
        <position position="93"/>
    </location>
</feature>
<comment type="caution">
    <text evidence="9">The sequence shown here is derived from an EMBL/GenBank/DDBJ whole genome shotgun (WGS) entry which is preliminary data.</text>
</comment>